<comment type="similarity">
    <text evidence="5">Belongs to the class-III pyridoxal-phosphate-dependent aminotransferase family.</text>
</comment>
<proteinExistence type="inferred from homology"/>
<name>A0A7J7IEE2_9RHOD</name>
<dbReference type="InterPro" id="IPR015424">
    <property type="entry name" value="PyrdxlP-dep_Trfase"/>
</dbReference>
<comment type="subcellular location">
    <subcellularLocation>
        <location evidence="1">Mitochondrion</location>
    </subcellularLocation>
</comment>
<evidence type="ECO:0000313" key="6">
    <source>
        <dbReference type="EMBL" id="KAF6000937.1"/>
    </source>
</evidence>
<dbReference type="Gene3D" id="3.40.640.10">
    <property type="entry name" value="Type I PLP-dependent aspartate aminotransferase-like (Major domain)"/>
    <property type="match status" value="1"/>
</dbReference>
<evidence type="ECO:0000256" key="1">
    <source>
        <dbReference type="ARBA" id="ARBA00004173"/>
    </source>
</evidence>
<dbReference type="GO" id="GO:0004141">
    <property type="term" value="F:dethiobiotin synthase activity"/>
    <property type="evidence" value="ECO:0007669"/>
    <property type="project" value="TreeGrafter"/>
</dbReference>
<keyword evidence="4 5" id="KW-0663">Pyridoxal phosphate</keyword>
<evidence type="ECO:0000256" key="3">
    <source>
        <dbReference type="ARBA" id="ARBA00022679"/>
    </source>
</evidence>
<dbReference type="SUPFAM" id="SSF53383">
    <property type="entry name" value="PLP-dependent transferases"/>
    <property type="match status" value="1"/>
</dbReference>
<evidence type="ECO:0000256" key="4">
    <source>
        <dbReference type="ARBA" id="ARBA00022898"/>
    </source>
</evidence>
<comment type="caution">
    <text evidence="6">The sequence shown here is derived from an EMBL/GenBank/DDBJ whole genome shotgun (WGS) entry which is preliminary data.</text>
</comment>
<dbReference type="AlphaFoldDB" id="A0A7J7IEE2"/>
<dbReference type="Gene3D" id="3.90.1150.10">
    <property type="entry name" value="Aspartate Aminotransferase, domain 1"/>
    <property type="match status" value="1"/>
</dbReference>
<dbReference type="GO" id="GO:0005739">
    <property type="term" value="C:mitochondrion"/>
    <property type="evidence" value="ECO:0007669"/>
    <property type="project" value="UniProtKB-SubCell"/>
</dbReference>
<evidence type="ECO:0000256" key="5">
    <source>
        <dbReference type="RuleBase" id="RU003560"/>
    </source>
</evidence>
<evidence type="ECO:0000256" key="2">
    <source>
        <dbReference type="ARBA" id="ARBA00022576"/>
    </source>
</evidence>
<organism evidence="6 7">
    <name type="scientific">Cyanidiococcus yangmingshanensis</name>
    <dbReference type="NCBI Taxonomy" id="2690220"/>
    <lineage>
        <taxon>Eukaryota</taxon>
        <taxon>Rhodophyta</taxon>
        <taxon>Bangiophyceae</taxon>
        <taxon>Cyanidiales</taxon>
        <taxon>Cyanidiaceae</taxon>
        <taxon>Cyanidiococcus</taxon>
    </lineage>
</organism>
<keyword evidence="3" id="KW-0808">Transferase</keyword>
<dbReference type="InterPro" id="IPR015422">
    <property type="entry name" value="PyrdxlP-dep_Trfase_small"/>
</dbReference>
<evidence type="ECO:0008006" key="8">
    <source>
        <dbReference type="Google" id="ProtNLM"/>
    </source>
</evidence>
<evidence type="ECO:0000313" key="7">
    <source>
        <dbReference type="Proteomes" id="UP000530660"/>
    </source>
</evidence>
<dbReference type="PROSITE" id="PS00600">
    <property type="entry name" value="AA_TRANSFER_CLASS_3"/>
    <property type="match status" value="1"/>
</dbReference>
<dbReference type="InterPro" id="IPR015421">
    <property type="entry name" value="PyrdxlP-dep_Trfase_major"/>
</dbReference>
<dbReference type="InterPro" id="IPR005814">
    <property type="entry name" value="Aminotrans_3"/>
</dbReference>
<dbReference type="OrthoDB" id="425114at2759"/>
<protein>
    <recommendedName>
        <fullName evidence="8">Aminotransferase class III-fold pyridoxal phosphate-dependent enzyme</fullName>
    </recommendedName>
</protein>
<dbReference type="EMBL" id="VWRR01000017">
    <property type="protein sequence ID" value="KAF6000937.1"/>
    <property type="molecule type" value="Genomic_DNA"/>
</dbReference>
<keyword evidence="7" id="KW-1185">Reference proteome</keyword>
<dbReference type="Pfam" id="PF00202">
    <property type="entry name" value="Aminotran_3"/>
    <property type="match status" value="1"/>
</dbReference>
<dbReference type="PANTHER" id="PTHR42684">
    <property type="entry name" value="ADENOSYLMETHIONINE-8-AMINO-7-OXONONANOATE AMINOTRANSFERASE"/>
    <property type="match status" value="1"/>
</dbReference>
<dbReference type="PANTHER" id="PTHR42684:SF3">
    <property type="entry name" value="ADENOSYLMETHIONINE-8-AMINO-7-OXONONANOATE AMINOTRANSFERASE"/>
    <property type="match status" value="1"/>
</dbReference>
<dbReference type="GO" id="GO:0004015">
    <property type="term" value="F:adenosylmethionine-8-amino-7-oxononanoate transaminase activity"/>
    <property type="evidence" value="ECO:0007669"/>
    <property type="project" value="TreeGrafter"/>
</dbReference>
<dbReference type="GO" id="GO:0030170">
    <property type="term" value="F:pyridoxal phosphate binding"/>
    <property type="evidence" value="ECO:0007669"/>
    <property type="project" value="InterPro"/>
</dbReference>
<reference evidence="6 7" key="1">
    <citation type="journal article" date="2020" name="J. Phycol.">
        <title>Comparative genome analysis reveals Cyanidiococcus gen. nov., a new extremophilic red algal genus sister to Cyanidioschyzon (Cyanidioschyzonaceae, Rhodophyta).</title>
        <authorList>
            <person name="Liu S.-L."/>
            <person name="Chiang Y.-R."/>
            <person name="Yoon H.S."/>
            <person name="Fu H.-Y."/>
        </authorList>
    </citation>
    <scope>NUCLEOTIDE SEQUENCE [LARGE SCALE GENOMIC DNA]</scope>
    <source>
        <strain evidence="6 7">THAL066</strain>
    </source>
</reference>
<dbReference type="InterPro" id="IPR049704">
    <property type="entry name" value="Aminotrans_3_PPA_site"/>
</dbReference>
<dbReference type="GO" id="GO:0009102">
    <property type="term" value="P:biotin biosynthetic process"/>
    <property type="evidence" value="ECO:0007669"/>
    <property type="project" value="TreeGrafter"/>
</dbReference>
<dbReference type="Proteomes" id="UP000530660">
    <property type="component" value="Unassembled WGS sequence"/>
</dbReference>
<accession>A0A7J7IEE2</accession>
<sequence length="333" mass="35839">MATHWVRWIAPRNPLLTVDRLRGIEVEGCSWSPRGAPSDTVDGIRTPLTSRAQKLCNFIGSVIGCTPRMCSERSSEIHQNPLGLWFWNQFSRGQAGMCLIDPAYQQALVDACRQRGIPIVFDEVFTGFWRLGALSGAQILQREPDIAAYGKLLTGGALPMAATLSSEEVFRAFLGQGRSDALLHGHSYTAYPAGCAAANAALALYESLSATNTRVFDHILIDSVRQLSTKPGIGGVTAIGSVLAVHLAPLSTTEMAAPSALASRLSQVIQFVRHRHQIYLRPLGTTVYALTAPARTPPERAASIVRALADALEHAAEDATDSRFVSPSLAPIV</sequence>
<gene>
    <name evidence="6" type="ORF">F1559_003169</name>
</gene>
<keyword evidence="2" id="KW-0032">Aminotransferase</keyword>